<reference evidence="1 2" key="1">
    <citation type="submission" date="2018-04" db="EMBL/GenBank/DDBJ databases">
        <title>Methylobacterium sp. PR1016A genome.</title>
        <authorList>
            <person name="Park W."/>
        </authorList>
    </citation>
    <scope>NUCLEOTIDE SEQUENCE [LARGE SCALE GENOMIC DNA]</scope>
    <source>
        <strain evidence="1 2">PR1016A</strain>
    </source>
</reference>
<dbReference type="AlphaFoldDB" id="A0A2R4WI66"/>
<dbReference type="GO" id="GO:0003746">
    <property type="term" value="F:translation elongation factor activity"/>
    <property type="evidence" value="ECO:0007669"/>
    <property type="project" value="UniProtKB-KW"/>
</dbReference>
<evidence type="ECO:0000313" key="1">
    <source>
        <dbReference type="EMBL" id="AWB21241.1"/>
    </source>
</evidence>
<dbReference type="OrthoDB" id="7284940at2"/>
<keyword evidence="1" id="KW-0251">Elongation factor</keyword>
<keyword evidence="2" id="KW-1185">Reference proteome</keyword>
<proteinExistence type="predicted"/>
<gene>
    <name evidence="1" type="ORF">DA075_10215</name>
</gene>
<accession>A0A2R4WI66</accession>
<sequence>MGDAGGGGRRFKNYPNLPRTIAVIVSSGRATLHELQTVYGIKDAFDLLEVIQIDAHNERAAQKEQ</sequence>
<keyword evidence="1" id="KW-0648">Protein biosynthesis</keyword>
<dbReference type="Proteomes" id="UP000244755">
    <property type="component" value="Chromosome 1"/>
</dbReference>
<evidence type="ECO:0000313" key="2">
    <source>
        <dbReference type="Proteomes" id="UP000244755"/>
    </source>
</evidence>
<organism evidence="1 2">
    <name type="scientific">Methylobacterium currus</name>
    <dbReference type="NCBI Taxonomy" id="2051553"/>
    <lineage>
        <taxon>Bacteria</taxon>
        <taxon>Pseudomonadati</taxon>
        <taxon>Pseudomonadota</taxon>
        <taxon>Alphaproteobacteria</taxon>
        <taxon>Hyphomicrobiales</taxon>
        <taxon>Methylobacteriaceae</taxon>
        <taxon>Methylobacterium</taxon>
    </lineage>
</organism>
<name>A0A2R4WI66_9HYPH</name>
<dbReference type="KEGG" id="mee:DA075_10215"/>
<protein>
    <submittedName>
        <fullName evidence="1">Transcription elongation factor GreA</fullName>
    </submittedName>
</protein>
<dbReference type="EMBL" id="CP028843">
    <property type="protein sequence ID" value="AWB21241.1"/>
    <property type="molecule type" value="Genomic_DNA"/>
</dbReference>